<dbReference type="Gene3D" id="2.70.40.10">
    <property type="match status" value="1"/>
</dbReference>
<dbReference type="InterPro" id="IPR036157">
    <property type="entry name" value="dUTPase-like_sf"/>
</dbReference>
<evidence type="ECO:0000313" key="5">
    <source>
        <dbReference type="EMBL" id="QHU28505.1"/>
    </source>
</evidence>
<dbReference type="PANTHER" id="PTHR11241">
    <property type="entry name" value="DEOXYURIDINE 5'-TRIPHOSPHATE NUCLEOTIDOHYDROLASE"/>
    <property type="match status" value="1"/>
</dbReference>
<dbReference type="GO" id="GO:0006226">
    <property type="term" value="P:dUMP biosynthetic process"/>
    <property type="evidence" value="ECO:0007669"/>
    <property type="project" value="InterPro"/>
</dbReference>
<dbReference type="InterPro" id="IPR008181">
    <property type="entry name" value="dUTPase"/>
</dbReference>
<accession>A0A6C0LET4</accession>
<evidence type="ECO:0000256" key="1">
    <source>
        <dbReference type="ARBA" id="ARBA00006581"/>
    </source>
</evidence>
<dbReference type="PANTHER" id="PTHR11241:SF0">
    <property type="entry name" value="DEOXYURIDINE 5'-TRIPHOSPHATE NUCLEOTIDOHYDROLASE"/>
    <property type="match status" value="1"/>
</dbReference>
<evidence type="ECO:0000256" key="2">
    <source>
        <dbReference type="ARBA" id="ARBA00012379"/>
    </source>
</evidence>
<comment type="similarity">
    <text evidence="1">Belongs to the dUTPase family.</text>
</comment>
<feature type="domain" description="dUTPase-like" evidence="4">
    <location>
        <begin position="56"/>
        <end position="182"/>
    </location>
</feature>
<dbReference type="SUPFAM" id="SSF51283">
    <property type="entry name" value="dUTPase-like"/>
    <property type="match status" value="1"/>
</dbReference>
<reference evidence="5" key="1">
    <citation type="journal article" date="2020" name="Nature">
        <title>Giant virus diversity and host interactions through global metagenomics.</title>
        <authorList>
            <person name="Schulz F."/>
            <person name="Roux S."/>
            <person name="Paez-Espino D."/>
            <person name="Jungbluth S."/>
            <person name="Walsh D.A."/>
            <person name="Denef V.J."/>
            <person name="McMahon K.D."/>
            <person name="Konstantinidis K.T."/>
            <person name="Eloe-Fadrosh E.A."/>
            <person name="Kyrpides N.C."/>
            <person name="Woyke T."/>
        </authorList>
    </citation>
    <scope>NUCLEOTIDE SEQUENCE</scope>
    <source>
        <strain evidence="5">GVMAG-M-3300027770-73</strain>
    </source>
</reference>
<protein>
    <recommendedName>
        <fullName evidence="2">dUTP diphosphatase</fullName>
        <ecNumber evidence="2">3.6.1.23</ecNumber>
    </recommendedName>
</protein>
<keyword evidence="3" id="KW-0546">Nucleotide metabolism</keyword>
<dbReference type="GO" id="GO:0000287">
    <property type="term" value="F:magnesium ion binding"/>
    <property type="evidence" value="ECO:0007669"/>
    <property type="project" value="InterPro"/>
</dbReference>
<sequence length="183" mass="20557">MYLMHIYIVSMNNDRFWNCDKYMELLIVVNGDDEMKNIYMNAAQKHNENMANNACYDSGFDLFLPENTNCSSSAMNQLNLKVQCAGTMVCETGRRFNTGFYMYPRSSISKTMLRLANSVGIIDSGYRGNLIAAFDCTVPNFLVYKKDRLVQICAPGLVPIYVRIVDALGETERGDGGFGSTGR</sequence>
<dbReference type="GO" id="GO:0004170">
    <property type="term" value="F:dUTP diphosphatase activity"/>
    <property type="evidence" value="ECO:0007669"/>
    <property type="project" value="UniProtKB-EC"/>
</dbReference>
<proteinExistence type="inferred from homology"/>
<name>A0A6C0LET4_9ZZZZ</name>
<dbReference type="InterPro" id="IPR029054">
    <property type="entry name" value="dUTPase-like"/>
</dbReference>
<dbReference type="Pfam" id="PF00692">
    <property type="entry name" value="dUTPase"/>
    <property type="match status" value="1"/>
</dbReference>
<dbReference type="GO" id="GO:0046081">
    <property type="term" value="P:dUTP catabolic process"/>
    <property type="evidence" value="ECO:0007669"/>
    <property type="project" value="InterPro"/>
</dbReference>
<organism evidence="5">
    <name type="scientific">viral metagenome</name>
    <dbReference type="NCBI Taxonomy" id="1070528"/>
    <lineage>
        <taxon>unclassified sequences</taxon>
        <taxon>metagenomes</taxon>
        <taxon>organismal metagenomes</taxon>
    </lineage>
</organism>
<dbReference type="EMBL" id="MN740472">
    <property type="protein sequence ID" value="QHU28505.1"/>
    <property type="molecule type" value="Genomic_DNA"/>
</dbReference>
<dbReference type="EC" id="3.6.1.23" evidence="2"/>
<evidence type="ECO:0000259" key="4">
    <source>
        <dbReference type="Pfam" id="PF00692"/>
    </source>
</evidence>
<dbReference type="AlphaFoldDB" id="A0A6C0LET4"/>
<evidence type="ECO:0000256" key="3">
    <source>
        <dbReference type="ARBA" id="ARBA00023080"/>
    </source>
</evidence>